<organism evidence="1 2">
    <name type="scientific">Adonisia turfae CCMR0081</name>
    <dbReference type="NCBI Taxonomy" id="2292702"/>
    <lineage>
        <taxon>Bacteria</taxon>
        <taxon>Bacillati</taxon>
        <taxon>Cyanobacteriota</taxon>
        <taxon>Adonisia</taxon>
        <taxon>Adonisia turfae</taxon>
    </lineage>
</organism>
<accession>A0A6M0RXQ3</accession>
<evidence type="ECO:0000313" key="1">
    <source>
        <dbReference type="EMBL" id="NEZ61017.1"/>
    </source>
</evidence>
<dbReference type="AlphaFoldDB" id="A0A6M0RXQ3"/>
<reference evidence="1 2" key="1">
    <citation type="journal article" date="2020" name="Microb. Ecol.">
        <title>Ecogenomics of the Marine Benthic Filamentous Cyanobacterium Adonisia.</title>
        <authorList>
            <person name="Walter J.M."/>
            <person name="Coutinho F.H."/>
            <person name="Leomil L."/>
            <person name="Hargreaves P.I."/>
            <person name="Campeao M.E."/>
            <person name="Vieira V.V."/>
            <person name="Silva B.S."/>
            <person name="Fistarol G.O."/>
            <person name="Salomon P.S."/>
            <person name="Sawabe T."/>
            <person name="Mino S."/>
            <person name="Hosokawa M."/>
            <person name="Miyashita H."/>
            <person name="Maruyama F."/>
            <person name="van Verk M.C."/>
            <person name="Dutilh B.E."/>
            <person name="Thompson C.C."/>
            <person name="Thompson F.L."/>
        </authorList>
    </citation>
    <scope>NUCLEOTIDE SEQUENCE [LARGE SCALE GENOMIC DNA]</scope>
    <source>
        <strain evidence="1 2">CCMR0081</strain>
    </source>
</reference>
<dbReference type="InterPro" id="IPR027417">
    <property type="entry name" value="P-loop_NTPase"/>
</dbReference>
<evidence type="ECO:0000313" key="2">
    <source>
        <dbReference type="Proteomes" id="UP000481033"/>
    </source>
</evidence>
<proteinExistence type="predicted"/>
<dbReference type="SUPFAM" id="SSF52540">
    <property type="entry name" value="P-loop containing nucleoside triphosphate hydrolases"/>
    <property type="match status" value="1"/>
</dbReference>
<dbReference type="EMBL" id="QXHD01000004">
    <property type="protein sequence ID" value="NEZ61017.1"/>
    <property type="molecule type" value="Genomic_DNA"/>
</dbReference>
<comment type="caution">
    <text evidence="1">The sequence shown here is derived from an EMBL/GenBank/DDBJ whole genome shotgun (WGS) entry which is preliminary data.</text>
</comment>
<dbReference type="Proteomes" id="UP000481033">
    <property type="component" value="Unassembled WGS sequence"/>
</dbReference>
<sequence length="443" mass="49181">MTSTYNADQQSRALTAGSLMLLGVLGGILLRSIPAYVAGATLTTFGVMTAARKGVRPDAAVGAYSNEVMEALTELFNPDTVDHNARRVVSAVAAQVPLLKQLQDSYTRLSEDPQFFNALVTLDPAAKRFQPLVIGGLPGEGKTRVIQKLVERFTLLNPEGQVMVFDPEYHFNQADANGSPWPEHLVLGTHIFDNLAGLNTIRTTLKNRLATTKQTTPLLIVLDEFNNLKSFPGMPEDDAYYAEFLRELKVAYNRAGKRNVMLVTGVQRIGAQETGMPLEYLSSFPWLIFPKLAKSKRLQTVLGLEETQKRTFLEVVAQVDEITAINNPTLHPAVYVTPERIDWKLIPHFTGHEITEVIEPGLDWLLKVWQACPHIIQAIEAGEIKTRTELADPALPYQEELAELLDESKLQRKTSDPRWQALAKHWDSLVNGDFTASIAAAET</sequence>
<protein>
    <submittedName>
        <fullName evidence="1">Uncharacterized protein</fullName>
    </submittedName>
</protein>
<keyword evidence="2" id="KW-1185">Reference proteome</keyword>
<dbReference type="RefSeq" id="WP_163703269.1">
    <property type="nucleotide sequence ID" value="NZ_QXHD01000004.1"/>
</dbReference>
<dbReference type="Gene3D" id="3.40.50.300">
    <property type="entry name" value="P-loop containing nucleotide triphosphate hydrolases"/>
    <property type="match status" value="1"/>
</dbReference>
<gene>
    <name evidence="1" type="ORF">DXZ20_36365</name>
</gene>
<dbReference type="CDD" id="cd01127">
    <property type="entry name" value="TrwB_TraG_TraD_VirD4"/>
    <property type="match status" value="1"/>
</dbReference>
<name>A0A6M0RXQ3_9CYAN</name>